<evidence type="ECO:0000313" key="2">
    <source>
        <dbReference type="EMBL" id="CAE7257449.1"/>
    </source>
</evidence>
<dbReference type="AlphaFoldDB" id="A0A812MJN3"/>
<evidence type="ECO:0000313" key="3">
    <source>
        <dbReference type="Proteomes" id="UP000601435"/>
    </source>
</evidence>
<comment type="caution">
    <text evidence="2">The sequence shown here is derived from an EMBL/GenBank/DDBJ whole genome shotgun (WGS) entry which is preliminary data.</text>
</comment>
<feature type="compositionally biased region" description="Low complexity" evidence="1">
    <location>
        <begin position="68"/>
        <end position="79"/>
    </location>
</feature>
<organism evidence="2 3">
    <name type="scientific">Symbiodinium necroappetens</name>
    <dbReference type="NCBI Taxonomy" id="1628268"/>
    <lineage>
        <taxon>Eukaryota</taxon>
        <taxon>Sar</taxon>
        <taxon>Alveolata</taxon>
        <taxon>Dinophyceae</taxon>
        <taxon>Suessiales</taxon>
        <taxon>Symbiodiniaceae</taxon>
        <taxon>Symbiodinium</taxon>
    </lineage>
</organism>
<accession>A0A812MJN3</accession>
<feature type="region of interest" description="Disordered" evidence="1">
    <location>
        <begin position="58"/>
        <end position="79"/>
    </location>
</feature>
<keyword evidence="3" id="KW-1185">Reference proteome</keyword>
<feature type="region of interest" description="Disordered" evidence="1">
    <location>
        <begin position="97"/>
        <end position="120"/>
    </location>
</feature>
<sequence>MTRHLASQQAENAKKIEAEIVKKEEELRELRRSLGESRTEERRLLDLAEAQEAEAVAAKADAEEAAAEVEMPPSSVPSVEVEELQPLGACVLNAQRSSGRVRPIDSDSSSNAFGPLASEG</sequence>
<dbReference type="EMBL" id="CAJNJA010010431">
    <property type="protein sequence ID" value="CAE7257449.1"/>
    <property type="molecule type" value="Genomic_DNA"/>
</dbReference>
<proteinExistence type="predicted"/>
<dbReference type="Proteomes" id="UP000601435">
    <property type="component" value="Unassembled WGS sequence"/>
</dbReference>
<evidence type="ECO:0000256" key="1">
    <source>
        <dbReference type="SAM" id="MobiDB-lite"/>
    </source>
</evidence>
<gene>
    <name evidence="2" type="ORF">SNEC2469_LOCUS5714</name>
</gene>
<reference evidence="2" key="1">
    <citation type="submission" date="2021-02" db="EMBL/GenBank/DDBJ databases">
        <authorList>
            <person name="Dougan E. K."/>
            <person name="Rhodes N."/>
            <person name="Thang M."/>
            <person name="Chan C."/>
        </authorList>
    </citation>
    <scope>NUCLEOTIDE SEQUENCE</scope>
</reference>
<name>A0A812MJN3_9DINO</name>
<protein>
    <submittedName>
        <fullName evidence="2">Uncharacterized protein</fullName>
    </submittedName>
</protein>